<keyword evidence="7" id="KW-0966">Cell projection</keyword>
<sequence>MLDTFSIIVKLIVALLIILPLIYLSLKYGGNRLQGIQNGSFMKLLERLQISKENSLLVIKIGEKGYVFSSTGDKIEIIMELTKEQIFEIEQSKKIKQYKNMSEFLNDFKVKMNFNDKSNALKSFKNKLKIKKED</sequence>
<evidence type="ECO:0000256" key="3">
    <source>
        <dbReference type="ARBA" id="ARBA00022692"/>
    </source>
</evidence>
<keyword evidence="5 6" id="KW-0472">Membrane</keyword>
<organism evidence="7 8">
    <name type="scientific">Clostridium acidisoli DSM 12555</name>
    <dbReference type="NCBI Taxonomy" id="1121291"/>
    <lineage>
        <taxon>Bacteria</taxon>
        <taxon>Bacillati</taxon>
        <taxon>Bacillota</taxon>
        <taxon>Clostridia</taxon>
        <taxon>Eubacteriales</taxon>
        <taxon>Clostridiaceae</taxon>
        <taxon>Clostridium</taxon>
    </lineage>
</organism>
<accession>A0A1W1X226</accession>
<feature type="transmembrane region" description="Helical" evidence="6">
    <location>
        <begin position="6"/>
        <end position="26"/>
    </location>
</feature>
<name>A0A1W1X226_9CLOT</name>
<keyword evidence="7" id="KW-0282">Flagellum</keyword>
<dbReference type="Pfam" id="PF04347">
    <property type="entry name" value="FliO"/>
    <property type="match status" value="1"/>
</dbReference>
<protein>
    <submittedName>
        <fullName evidence="7">Flagellar protein FliO/FliZ</fullName>
    </submittedName>
</protein>
<proteinExistence type="predicted"/>
<dbReference type="RefSeq" id="WP_084113623.1">
    <property type="nucleotide sequence ID" value="NZ_FWXH01000002.1"/>
</dbReference>
<evidence type="ECO:0000313" key="7">
    <source>
        <dbReference type="EMBL" id="SMC17820.1"/>
    </source>
</evidence>
<evidence type="ECO:0000256" key="6">
    <source>
        <dbReference type="SAM" id="Phobius"/>
    </source>
</evidence>
<evidence type="ECO:0000256" key="4">
    <source>
        <dbReference type="ARBA" id="ARBA00022989"/>
    </source>
</evidence>
<dbReference type="InterPro" id="IPR022781">
    <property type="entry name" value="Flagellar_biosynth_FliO"/>
</dbReference>
<evidence type="ECO:0000313" key="8">
    <source>
        <dbReference type="Proteomes" id="UP000192468"/>
    </source>
</evidence>
<keyword evidence="2" id="KW-1003">Cell membrane</keyword>
<keyword evidence="4 6" id="KW-1133">Transmembrane helix</keyword>
<dbReference type="OrthoDB" id="1936088at2"/>
<dbReference type="GO" id="GO:0016020">
    <property type="term" value="C:membrane"/>
    <property type="evidence" value="ECO:0007669"/>
    <property type="project" value="InterPro"/>
</dbReference>
<dbReference type="AlphaFoldDB" id="A0A1W1X226"/>
<keyword evidence="8" id="KW-1185">Reference proteome</keyword>
<evidence type="ECO:0000256" key="1">
    <source>
        <dbReference type="ARBA" id="ARBA00004236"/>
    </source>
</evidence>
<dbReference type="STRING" id="1121291.SAMN02745134_00436"/>
<keyword evidence="3 6" id="KW-0812">Transmembrane</keyword>
<reference evidence="7 8" key="1">
    <citation type="submission" date="2017-04" db="EMBL/GenBank/DDBJ databases">
        <authorList>
            <person name="Afonso C.L."/>
            <person name="Miller P.J."/>
            <person name="Scott M.A."/>
            <person name="Spackman E."/>
            <person name="Goraichik I."/>
            <person name="Dimitrov K.M."/>
            <person name="Suarez D.L."/>
            <person name="Swayne D.E."/>
        </authorList>
    </citation>
    <scope>NUCLEOTIDE SEQUENCE [LARGE SCALE GENOMIC DNA]</scope>
    <source>
        <strain evidence="7 8">DSM 12555</strain>
    </source>
</reference>
<comment type="subcellular location">
    <subcellularLocation>
        <location evidence="1">Cell membrane</location>
    </subcellularLocation>
</comment>
<dbReference type="EMBL" id="FWXH01000002">
    <property type="protein sequence ID" value="SMC17820.1"/>
    <property type="molecule type" value="Genomic_DNA"/>
</dbReference>
<evidence type="ECO:0000256" key="5">
    <source>
        <dbReference type="ARBA" id="ARBA00023136"/>
    </source>
</evidence>
<keyword evidence="7" id="KW-0969">Cilium</keyword>
<dbReference type="Proteomes" id="UP000192468">
    <property type="component" value="Unassembled WGS sequence"/>
</dbReference>
<dbReference type="GO" id="GO:0044781">
    <property type="term" value="P:bacterial-type flagellum organization"/>
    <property type="evidence" value="ECO:0007669"/>
    <property type="project" value="InterPro"/>
</dbReference>
<evidence type="ECO:0000256" key="2">
    <source>
        <dbReference type="ARBA" id="ARBA00022475"/>
    </source>
</evidence>
<gene>
    <name evidence="7" type="ORF">SAMN02745134_00436</name>
</gene>